<protein>
    <submittedName>
        <fullName evidence="2">Uncharacterized protein</fullName>
    </submittedName>
</protein>
<keyword evidence="3" id="KW-1185">Reference proteome</keyword>
<feature type="compositionally biased region" description="Polar residues" evidence="1">
    <location>
        <begin position="51"/>
        <end position="61"/>
    </location>
</feature>
<dbReference type="EMBL" id="MU001506">
    <property type="protein sequence ID" value="KAF2441112.1"/>
    <property type="molecule type" value="Genomic_DNA"/>
</dbReference>
<dbReference type="AlphaFoldDB" id="A0A9P4U9I9"/>
<name>A0A9P4U9I9_9PLEO</name>
<organism evidence="2 3">
    <name type="scientific">Karstenula rhodostoma CBS 690.94</name>
    <dbReference type="NCBI Taxonomy" id="1392251"/>
    <lineage>
        <taxon>Eukaryota</taxon>
        <taxon>Fungi</taxon>
        <taxon>Dikarya</taxon>
        <taxon>Ascomycota</taxon>
        <taxon>Pezizomycotina</taxon>
        <taxon>Dothideomycetes</taxon>
        <taxon>Pleosporomycetidae</taxon>
        <taxon>Pleosporales</taxon>
        <taxon>Massarineae</taxon>
        <taxon>Didymosphaeriaceae</taxon>
        <taxon>Karstenula</taxon>
    </lineage>
</organism>
<evidence type="ECO:0000313" key="2">
    <source>
        <dbReference type="EMBL" id="KAF2441112.1"/>
    </source>
</evidence>
<evidence type="ECO:0000313" key="3">
    <source>
        <dbReference type="Proteomes" id="UP000799764"/>
    </source>
</evidence>
<accession>A0A9P4U9I9</accession>
<reference evidence="2" key="1">
    <citation type="journal article" date="2020" name="Stud. Mycol.">
        <title>101 Dothideomycetes genomes: a test case for predicting lifestyles and emergence of pathogens.</title>
        <authorList>
            <person name="Haridas S."/>
            <person name="Albert R."/>
            <person name="Binder M."/>
            <person name="Bloem J."/>
            <person name="Labutti K."/>
            <person name="Salamov A."/>
            <person name="Andreopoulos B."/>
            <person name="Baker S."/>
            <person name="Barry K."/>
            <person name="Bills G."/>
            <person name="Bluhm B."/>
            <person name="Cannon C."/>
            <person name="Castanera R."/>
            <person name="Culley D."/>
            <person name="Daum C."/>
            <person name="Ezra D."/>
            <person name="Gonzalez J."/>
            <person name="Henrissat B."/>
            <person name="Kuo A."/>
            <person name="Liang C."/>
            <person name="Lipzen A."/>
            <person name="Lutzoni F."/>
            <person name="Magnuson J."/>
            <person name="Mondo S."/>
            <person name="Nolan M."/>
            <person name="Ohm R."/>
            <person name="Pangilinan J."/>
            <person name="Park H.-J."/>
            <person name="Ramirez L."/>
            <person name="Alfaro M."/>
            <person name="Sun H."/>
            <person name="Tritt A."/>
            <person name="Yoshinaga Y."/>
            <person name="Zwiers L.-H."/>
            <person name="Turgeon B."/>
            <person name="Goodwin S."/>
            <person name="Spatafora J."/>
            <person name="Crous P."/>
            <person name="Grigoriev I."/>
        </authorList>
    </citation>
    <scope>NUCLEOTIDE SEQUENCE</scope>
    <source>
        <strain evidence="2">CBS 690.94</strain>
    </source>
</reference>
<comment type="caution">
    <text evidence="2">The sequence shown here is derived from an EMBL/GenBank/DDBJ whole genome shotgun (WGS) entry which is preliminary data.</text>
</comment>
<feature type="region of interest" description="Disordered" evidence="1">
    <location>
        <begin position="1"/>
        <end position="61"/>
    </location>
</feature>
<gene>
    <name evidence="2" type="ORF">P171DRAFT_434795</name>
</gene>
<sequence>MGNPRKKETIHVCTGRSRIPPIFHDSIPSTNNHTSSSNPPPPPPHPPKLLTFTNPAVSHPT</sequence>
<feature type="compositionally biased region" description="Basic and acidic residues" evidence="1">
    <location>
        <begin position="1"/>
        <end position="10"/>
    </location>
</feature>
<evidence type="ECO:0000256" key="1">
    <source>
        <dbReference type="SAM" id="MobiDB-lite"/>
    </source>
</evidence>
<proteinExistence type="predicted"/>
<feature type="compositionally biased region" description="Low complexity" evidence="1">
    <location>
        <begin position="28"/>
        <end position="37"/>
    </location>
</feature>
<dbReference type="Proteomes" id="UP000799764">
    <property type="component" value="Unassembled WGS sequence"/>
</dbReference>
<feature type="compositionally biased region" description="Pro residues" evidence="1">
    <location>
        <begin position="38"/>
        <end position="47"/>
    </location>
</feature>